<gene>
    <name evidence="2" type="ORF">ACFQH9_13615</name>
</gene>
<dbReference type="InterPro" id="IPR035959">
    <property type="entry name" value="RutC-like_sf"/>
</dbReference>
<dbReference type="InterPro" id="IPR006175">
    <property type="entry name" value="YjgF/YER057c/UK114"/>
</dbReference>
<dbReference type="RefSeq" id="WP_379566405.1">
    <property type="nucleotide sequence ID" value="NZ_JBHSQK010000031.1"/>
</dbReference>
<comment type="caution">
    <text evidence="2">The sequence shown here is derived from an EMBL/GenBank/DDBJ whole genome shotgun (WGS) entry which is preliminary data.</text>
</comment>
<dbReference type="PANTHER" id="PTHR11803">
    <property type="entry name" value="2-IMINOBUTANOATE/2-IMINOPROPANOATE DEAMINASE RIDA"/>
    <property type="match status" value="1"/>
</dbReference>
<comment type="similarity">
    <text evidence="1">Belongs to the RutC family.</text>
</comment>
<dbReference type="Proteomes" id="UP001596119">
    <property type="component" value="Unassembled WGS sequence"/>
</dbReference>
<dbReference type="CDD" id="cd00448">
    <property type="entry name" value="YjgF_YER057c_UK114_family"/>
    <property type="match status" value="1"/>
</dbReference>
<name>A0ABW1I974_9PSEU</name>
<evidence type="ECO:0000313" key="3">
    <source>
        <dbReference type="Proteomes" id="UP001596119"/>
    </source>
</evidence>
<keyword evidence="2" id="KW-0378">Hydrolase</keyword>
<keyword evidence="3" id="KW-1185">Reference proteome</keyword>
<reference evidence="3" key="1">
    <citation type="journal article" date="2019" name="Int. J. Syst. Evol. Microbiol.">
        <title>The Global Catalogue of Microorganisms (GCM) 10K type strain sequencing project: providing services to taxonomists for standard genome sequencing and annotation.</title>
        <authorList>
            <consortium name="The Broad Institute Genomics Platform"/>
            <consortium name="The Broad Institute Genome Sequencing Center for Infectious Disease"/>
            <person name="Wu L."/>
            <person name="Ma J."/>
        </authorList>
    </citation>
    <scope>NUCLEOTIDE SEQUENCE [LARGE SCALE GENOMIC DNA]</scope>
    <source>
        <strain evidence="3">CGMCC 4.7397</strain>
    </source>
</reference>
<dbReference type="GO" id="GO:0016787">
    <property type="term" value="F:hydrolase activity"/>
    <property type="evidence" value="ECO:0007669"/>
    <property type="project" value="UniProtKB-KW"/>
</dbReference>
<proteinExistence type="inferred from homology"/>
<dbReference type="EMBL" id="JBHSQK010000031">
    <property type="protein sequence ID" value="MFC5949308.1"/>
    <property type="molecule type" value="Genomic_DNA"/>
</dbReference>
<dbReference type="SUPFAM" id="SSF55298">
    <property type="entry name" value="YjgF-like"/>
    <property type="match status" value="1"/>
</dbReference>
<evidence type="ECO:0000256" key="1">
    <source>
        <dbReference type="ARBA" id="ARBA00010552"/>
    </source>
</evidence>
<accession>A0ABW1I974</accession>
<dbReference type="Pfam" id="PF01042">
    <property type="entry name" value="Ribonuc_L-PSP"/>
    <property type="match status" value="1"/>
</dbReference>
<dbReference type="Gene3D" id="3.30.1330.40">
    <property type="entry name" value="RutC-like"/>
    <property type="match status" value="1"/>
</dbReference>
<dbReference type="EC" id="3.5.-.-" evidence="2"/>
<organism evidence="2 3">
    <name type="scientific">Pseudonocardia lutea</name>
    <dbReference type="NCBI Taxonomy" id="2172015"/>
    <lineage>
        <taxon>Bacteria</taxon>
        <taxon>Bacillati</taxon>
        <taxon>Actinomycetota</taxon>
        <taxon>Actinomycetes</taxon>
        <taxon>Pseudonocardiales</taxon>
        <taxon>Pseudonocardiaceae</taxon>
        <taxon>Pseudonocardia</taxon>
    </lineage>
</organism>
<sequence>MTTPTAVREELTVPGSPPAVSHYTDAVRFGDLLFVSGMVALSEQGEVVGAGDVTAQARYVHELLGAVFAHVGATFADVLKVTVYLTDIADRQAVNEVRKEFFGAAKPASTLVQVSALVVPELLVEIEAVVGIPTGSAA</sequence>
<evidence type="ECO:0000313" key="2">
    <source>
        <dbReference type="EMBL" id="MFC5949308.1"/>
    </source>
</evidence>
<protein>
    <submittedName>
        <fullName evidence="2">RidA family protein</fullName>
        <ecNumber evidence="2">3.5.-.-</ecNumber>
    </submittedName>
</protein>
<dbReference type="PANTHER" id="PTHR11803:SF58">
    <property type="entry name" value="PROTEIN HMF1-RELATED"/>
    <property type="match status" value="1"/>
</dbReference>